<dbReference type="OrthoDB" id="5289737at2"/>
<dbReference type="PANTHER" id="PTHR33055:SF3">
    <property type="entry name" value="PUTATIVE TRANSPOSASE FOR IS117-RELATED"/>
    <property type="match status" value="1"/>
</dbReference>
<accession>A0A3S9HF51</accession>
<name>A0A3S9HF51_9BURK</name>
<dbReference type="RefSeq" id="WP_126126135.1">
    <property type="nucleotide sequence ID" value="NZ_CP034464.1"/>
</dbReference>
<dbReference type="GO" id="GO:0003677">
    <property type="term" value="F:DNA binding"/>
    <property type="evidence" value="ECO:0007669"/>
    <property type="project" value="InterPro"/>
</dbReference>
<evidence type="ECO:0000313" key="5">
    <source>
        <dbReference type="Proteomes" id="UP000275663"/>
    </source>
</evidence>
<evidence type="ECO:0000256" key="1">
    <source>
        <dbReference type="SAM" id="Coils"/>
    </source>
</evidence>
<organism evidence="4 5">
    <name type="scientific">Undibacterium parvum</name>
    <dbReference type="NCBI Taxonomy" id="401471"/>
    <lineage>
        <taxon>Bacteria</taxon>
        <taxon>Pseudomonadati</taxon>
        <taxon>Pseudomonadota</taxon>
        <taxon>Betaproteobacteria</taxon>
        <taxon>Burkholderiales</taxon>
        <taxon>Oxalobacteraceae</taxon>
        <taxon>Undibacterium</taxon>
    </lineage>
</organism>
<keyword evidence="5" id="KW-1185">Reference proteome</keyword>
<dbReference type="EMBL" id="CP034464">
    <property type="protein sequence ID" value="AZP10736.1"/>
    <property type="molecule type" value="Genomic_DNA"/>
</dbReference>
<sequence>MNISRIGIDLAKQVFQLHGVDRFEKVVMRKQLRRAQMHEFFKELPPCLIGMEACGSSHYWARELSKYGHQIKLIAAQFVKPYVKSGKNDANDAEAICEAVSRPSMRFVAVKNTDQQVTQAEHRIRSRLIRARTALSNEIRGLLGEFGIVIGLGISQVRQALPILLEQTDGQLNERFRQLLSELAEELRQVDDKIKAHDRRIEATVKSDERIQRLMEIEGVGPITASALVAAVGDATQFTNGRDMAAWLGLVPRQHSSGGKERLGHISKRGETYLRTLLIHGARAALNACTNKQDRRSRWAQGLMARRNRNIATVALANKNARIAWAVLSRKETYRSAGI</sequence>
<dbReference type="Proteomes" id="UP000275663">
    <property type="component" value="Chromosome"/>
</dbReference>
<dbReference type="KEGG" id="upv:EJN92_01020"/>
<evidence type="ECO:0000259" key="2">
    <source>
        <dbReference type="Pfam" id="PF01548"/>
    </source>
</evidence>
<feature type="domain" description="Transposase IS110-like N-terminal" evidence="2">
    <location>
        <begin position="6"/>
        <end position="145"/>
    </location>
</feature>
<dbReference type="GO" id="GO:0004803">
    <property type="term" value="F:transposase activity"/>
    <property type="evidence" value="ECO:0007669"/>
    <property type="project" value="InterPro"/>
</dbReference>
<keyword evidence="1" id="KW-0175">Coiled coil</keyword>
<dbReference type="Pfam" id="PF01548">
    <property type="entry name" value="DEDD_Tnp_IS110"/>
    <property type="match status" value="1"/>
</dbReference>
<dbReference type="GO" id="GO:0006313">
    <property type="term" value="P:DNA transposition"/>
    <property type="evidence" value="ECO:0007669"/>
    <property type="project" value="InterPro"/>
</dbReference>
<feature type="coiled-coil region" evidence="1">
    <location>
        <begin position="173"/>
        <end position="200"/>
    </location>
</feature>
<dbReference type="InterPro" id="IPR003346">
    <property type="entry name" value="Transposase_20"/>
</dbReference>
<evidence type="ECO:0000259" key="3">
    <source>
        <dbReference type="Pfam" id="PF02371"/>
    </source>
</evidence>
<dbReference type="InterPro" id="IPR002525">
    <property type="entry name" value="Transp_IS110-like_N"/>
</dbReference>
<dbReference type="PANTHER" id="PTHR33055">
    <property type="entry name" value="TRANSPOSASE FOR INSERTION SEQUENCE ELEMENT IS1111A"/>
    <property type="match status" value="1"/>
</dbReference>
<dbReference type="NCBIfam" id="NF033542">
    <property type="entry name" value="transpos_IS110"/>
    <property type="match status" value="1"/>
</dbReference>
<dbReference type="Pfam" id="PF02371">
    <property type="entry name" value="Transposase_20"/>
    <property type="match status" value="1"/>
</dbReference>
<feature type="domain" description="Transposase IS116/IS110/IS902 C-terminal" evidence="3">
    <location>
        <begin position="212"/>
        <end position="290"/>
    </location>
</feature>
<gene>
    <name evidence="4" type="ORF">EJN92_01020</name>
</gene>
<dbReference type="AlphaFoldDB" id="A0A3S9HF51"/>
<dbReference type="InterPro" id="IPR047650">
    <property type="entry name" value="Transpos_IS110"/>
</dbReference>
<reference evidence="4 5" key="1">
    <citation type="journal article" date="2011" name="Int. J. Syst. Evol. Microbiol.">
        <title>Description of Undibacterium oligocarboniphilum sp. nov., isolated from purified water, and Undibacterium pigrum strain CCUG 49012 as the type strain of Undibacterium parvum sp. nov., and emended descriptions of the genus Undibacterium and the species Undibacterium pigrum.</title>
        <authorList>
            <person name="Eder W."/>
            <person name="Wanner G."/>
            <person name="Ludwig W."/>
            <person name="Busse H.J."/>
            <person name="Ziemke-Kageler F."/>
            <person name="Lang E."/>
        </authorList>
    </citation>
    <scope>NUCLEOTIDE SEQUENCE [LARGE SCALE GENOMIC DNA]</scope>
    <source>
        <strain evidence="4 5">DSM 23061</strain>
    </source>
</reference>
<proteinExistence type="predicted"/>
<protein>
    <submittedName>
        <fullName evidence="4">IS110 family transposase</fullName>
    </submittedName>
</protein>
<evidence type="ECO:0000313" key="4">
    <source>
        <dbReference type="EMBL" id="AZP10736.1"/>
    </source>
</evidence>